<accession>A0A3A1UUG2</accession>
<evidence type="ECO:0000256" key="1">
    <source>
        <dbReference type="SAM" id="Phobius"/>
    </source>
</evidence>
<evidence type="ECO:0000313" key="3">
    <source>
        <dbReference type="Proteomes" id="UP000266482"/>
    </source>
</evidence>
<reference evidence="2 3" key="1">
    <citation type="submission" date="2018-09" db="EMBL/GenBank/DDBJ databases">
        <title>Paenibacillus aracenensis nov. sp. isolated from a cave in southern Spain.</title>
        <authorList>
            <person name="Jurado V."/>
            <person name="Gutierrez-Patricio S."/>
            <person name="Gonzalez-Pimentel J.L."/>
            <person name="Miller A.Z."/>
            <person name="Laiz L."/>
            <person name="Saiz-Jimenez C."/>
        </authorList>
    </citation>
    <scope>NUCLEOTIDE SEQUENCE [LARGE SCALE GENOMIC DNA]</scope>
    <source>
        <strain evidence="2 3">DSM 22867</strain>
    </source>
</reference>
<gene>
    <name evidence="2" type="ORF">D3P08_25320</name>
</gene>
<protein>
    <submittedName>
        <fullName evidence="2">Uncharacterized protein</fullName>
    </submittedName>
</protein>
<feature type="transmembrane region" description="Helical" evidence="1">
    <location>
        <begin position="51"/>
        <end position="71"/>
    </location>
</feature>
<keyword evidence="1" id="KW-0812">Transmembrane</keyword>
<comment type="caution">
    <text evidence="2">The sequence shown here is derived from an EMBL/GenBank/DDBJ whole genome shotgun (WGS) entry which is preliminary data.</text>
</comment>
<dbReference type="OrthoDB" id="2628098at2"/>
<dbReference type="Proteomes" id="UP000266482">
    <property type="component" value="Unassembled WGS sequence"/>
</dbReference>
<name>A0A3A1UUG2_9BACL</name>
<sequence>MSNDFWKDERLGERLREEMNETLFSEKMKKAVVVRARETSKRSFWTRELTIPIPVVALALAALIAVPLFGWRQAASLETKPLTAERQPEDRLIVSGAGVFYESQLNKEEER</sequence>
<dbReference type="RefSeq" id="WP_119602913.1">
    <property type="nucleotide sequence ID" value="NZ_QXQA01000023.1"/>
</dbReference>
<organism evidence="2 3">
    <name type="scientific">Paenibacillus nanensis</name>
    <dbReference type="NCBI Taxonomy" id="393251"/>
    <lineage>
        <taxon>Bacteria</taxon>
        <taxon>Bacillati</taxon>
        <taxon>Bacillota</taxon>
        <taxon>Bacilli</taxon>
        <taxon>Bacillales</taxon>
        <taxon>Paenibacillaceae</taxon>
        <taxon>Paenibacillus</taxon>
    </lineage>
</organism>
<dbReference type="EMBL" id="QXQA01000023">
    <property type="protein sequence ID" value="RIX47344.1"/>
    <property type="molecule type" value="Genomic_DNA"/>
</dbReference>
<proteinExistence type="predicted"/>
<keyword evidence="3" id="KW-1185">Reference proteome</keyword>
<dbReference type="AlphaFoldDB" id="A0A3A1UUG2"/>
<keyword evidence="1" id="KW-0472">Membrane</keyword>
<evidence type="ECO:0000313" key="2">
    <source>
        <dbReference type="EMBL" id="RIX47344.1"/>
    </source>
</evidence>
<keyword evidence="1" id="KW-1133">Transmembrane helix</keyword>